<proteinExistence type="predicted"/>
<dbReference type="AlphaFoldDB" id="A0AAD8AHP8"/>
<feature type="non-terminal residue" evidence="7">
    <location>
        <position position="57"/>
    </location>
</feature>
<reference evidence="7" key="2">
    <citation type="submission" date="2023-05" db="EMBL/GenBank/DDBJ databases">
        <authorList>
            <person name="Fouks B."/>
        </authorList>
    </citation>
    <scope>NUCLEOTIDE SEQUENCE</scope>
    <source>
        <strain evidence="7">Stay&amp;Tobe</strain>
        <tissue evidence="7">Testes</tissue>
    </source>
</reference>
<feature type="domain" description="NADH:ubiquinone oxidoreductase chain 4 N-terminal" evidence="6">
    <location>
        <begin position="21"/>
        <end position="57"/>
    </location>
</feature>
<keyword evidence="5" id="KW-0472">Membrane</keyword>
<evidence type="ECO:0000256" key="4">
    <source>
        <dbReference type="ARBA" id="ARBA00023027"/>
    </source>
</evidence>
<comment type="caution">
    <text evidence="7">The sequence shown here is derived from an EMBL/GenBank/DDBJ whole genome shotgun (WGS) entry which is preliminary data.</text>
</comment>
<dbReference type="Pfam" id="PF01059">
    <property type="entry name" value="Oxidored_q5_N"/>
    <property type="match status" value="1"/>
</dbReference>
<keyword evidence="3" id="KW-1133">Transmembrane helix</keyword>
<dbReference type="Proteomes" id="UP001233999">
    <property type="component" value="Unassembled WGS sequence"/>
</dbReference>
<evidence type="ECO:0000256" key="3">
    <source>
        <dbReference type="ARBA" id="ARBA00022989"/>
    </source>
</evidence>
<dbReference type="InterPro" id="IPR000260">
    <property type="entry name" value="NADH4_N"/>
</dbReference>
<reference evidence="7" key="1">
    <citation type="journal article" date="2023" name="IScience">
        <title>Live-bearing cockroach genome reveals convergent evolutionary mechanisms linked to viviparity in insects and beyond.</title>
        <authorList>
            <person name="Fouks B."/>
            <person name="Harrison M.C."/>
            <person name="Mikhailova A.A."/>
            <person name="Marchal E."/>
            <person name="English S."/>
            <person name="Carruthers M."/>
            <person name="Jennings E.C."/>
            <person name="Chiamaka E.L."/>
            <person name="Frigard R.A."/>
            <person name="Pippel M."/>
            <person name="Attardo G.M."/>
            <person name="Benoit J.B."/>
            <person name="Bornberg-Bauer E."/>
            <person name="Tobe S.S."/>
        </authorList>
    </citation>
    <scope>NUCLEOTIDE SEQUENCE</scope>
    <source>
        <strain evidence="7">Stay&amp;Tobe</strain>
    </source>
</reference>
<evidence type="ECO:0000313" key="7">
    <source>
        <dbReference type="EMBL" id="KAJ9598367.1"/>
    </source>
</evidence>
<evidence type="ECO:0000259" key="6">
    <source>
        <dbReference type="Pfam" id="PF01059"/>
    </source>
</evidence>
<evidence type="ECO:0000256" key="2">
    <source>
        <dbReference type="ARBA" id="ARBA00022967"/>
    </source>
</evidence>
<dbReference type="EMBL" id="JASPKZ010001223">
    <property type="protein sequence ID" value="KAJ9598367.1"/>
    <property type="molecule type" value="Genomic_DNA"/>
</dbReference>
<evidence type="ECO:0000256" key="5">
    <source>
        <dbReference type="ARBA" id="ARBA00023136"/>
    </source>
</evidence>
<keyword evidence="2" id="KW-1278">Translocase</keyword>
<protein>
    <recommendedName>
        <fullName evidence="6">NADH:ubiquinone oxidoreductase chain 4 N-terminal domain-containing protein</fullName>
    </recommendedName>
</protein>
<name>A0AAD8AHP8_DIPPU</name>
<organism evidence="7 8">
    <name type="scientific">Diploptera punctata</name>
    <name type="common">Pacific beetle cockroach</name>
    <dbReference type="NCBI Taxonomy" id="6984"/>
    <lineage>
        <taxon>Eukaryota</taxon>
        <taxon>Metazoa</taxon>
        <taxon>Ecdysozoa</taxon>
        <taxon>Arthropoda</taxon>
        <taxon>Hexapoda</taxon>
        <taxon>Insecta</taxon>
        <taxon>Pterygota</taxon>
        <taxon>Neoptera</taxon>
        <taxon>Polyneoptera</taxon>
        <taxon>Dictyoptera</taxon>
        <taxon>Blattodea</taxon>
        <taxon>Blaberoidea</taxon>
        <taxon>Blaberidae</taxon>
        <taxon>Diplopterinae</taxon>
        <taxon>Diploptera</taxon>
    </lineage>
</organism>
<keyword evidence="8" id="KW-1185">Reference proteome</keyword>
<keyword evidence="1" id="KW-0812">Transmembrane</keyword>
<feature type="non-terminal residue" evidence="7">
    <location>
        <position position="1"/>
    </location>
</feature>
<evidence type="ECO:0000313" key="8">
    <source>
        <dbReference type="Proteomes" id="UP001233999"/>
    </source>
</evidence>
<accession>A0AAD8AHP8</accession>
<evidence type="ECO:0000256" key="1">
    <source>
        <dbReference type="ARBA" id="ARBA00022692"/>
    </source>
</evidence>
<sequence>IAIIGRGEHYYLTLKHKLLLHTALIQFVCDRFIRSSSYIFGCDYISFGLIMLRLWIC</sequence>
<gene>
    <name evidence="7" type="ORF">L9F63_010941</name>
</gene>
<keyword evidence="4" id="KW-0520">NAD</keyword>